<dbReference type="PANTHER" id="PTHR43180">
    <property type="entry name" value="3-OXOACYL-(ACYL-CARRIER-PROTEIN) REDUCTASE (AFU_ORTHOLOGUE AFUA_6G11210)"/>
    <property type="match status" value="1"/>
</dbReference>
<dbReference type="Gene3D" id="3.40.50.720">
    <property type="entry name" value="NAD(P)-binding Rossmann-like Domain"/>
    <property type="match status" value="1"/>
</dbReference>
<dbReference type="SUPFAM" id="SSF51735">
    <property type="entry name" value="NAD(P)-binding Rossmann-fold domains"/>
    <property type="match status" value="1"/>
</dbReference>
<dbReference type="AlphaFoldDB" id="A0AAW0CNZ9"/>
<comment type="similarity">
    <text evidence="1">Belongs to the short-chain dehydrogenases/reductases (SDR) family.</text>
</comment>
<dbReference type="Pfam" id="PF00106">
    <property type="entry name" value="adh_short"/>
    <property type="match status" value="1"/>
</dbReference>
<gene>
    <name evidence="3" type="ORF">VNI00_009298</name>
</gene>
<keyword evidence="4" id="KW-1185">Reference proteome</keyword>
<evidence type="ECO:0000256" key="2">
    <source>
        <dbReference type="ARBA" id="ARBA00023002"/>
    </source>
</evidence>
<reference evidence="3 4" key="1">
    <citation type="submission" date="2024-01" db="EMBL/GenBank/DDBJ databases">
        <title>A draft genome for a cacao thread blight-causing isolate of Paramarasmius palmivorus.</title>
        <authorList>
            <person name="Baruah I.K."/>
            <person name="Bukari Y."/>
            <person name="Amoako-Attah I."/>
            <person name="Meinhardt L.W."/>
            <person name="Bailey B.A."/>
            <person name="Cohen S.P."/>
        </authorList>
    </citation>
    <scope>NUCLEOTIDE SEQUENCE [LARGE SCALE GENOMIC DNA]</scope>
    <source>
        <strain evidence="3 4">GH-12</strain>
    </source>
</reference>
<dbReference type="PANTHER" id="PTHR43180:SF33">
    <property type="entry name" value="15-HYDROXYPROSTAGLANDIN DEHYDROGENASE [NAD(+)]-LIKE"/>
    <property type="match status" value="1"/>
</dbReference>
<sequence length="295" mass="31512">MTSISDRHLLDHAQRSKEKVVVITGGGSGIGKETAIQFAGYGAKIIIGDRDLASAEAVAKEISSSGGQAIAVKCDVTVWEDLVEMYEKAIESFQVVDIVVVNAGVGEIGGCCKPGPIELDERGKPKKPGMTTVNINLIGVLYTAHLAQHYLLVNRADATSLKAVVFIGSIASWSALHVPVPMYVATKHAVLGLMRSLDAHNFKSLNIRTASIHPFYTDTPLIPKASRTFFAGIPLVTPSRVAGAIIHACTNPDPATSGGAYWSPGPGDTFFISREGFKLGVYKEIDKRSNALLRR</sequence>
<keyword evidence="2" id="KW-0560">Oxidoreductase</keyword>
<dbReference type="InterPro" id="IPR002347">
    <property type="entry name" value="SDR_fam"/>
</dbReference>
<dbReference type="PRINTS" id="PR00081">
    <property type="entry name" value="GDHRDH"/>
</dbReference>
<evidence type="ECO:0008006" key="5">
    <source>
        <dbReference type="Google" id="ProtNLM"/>
    </source>
</evidence>
<dbReference type="Proteomes" id="UP001383192">
    <property type="component" value="Unassembled WGS sequence"/>
</dbReference>
<organism evidence="3 4">
    <name type="scientific">Paramarasmius palmivorus</name>
    <dbReference type="NCBI Taxonomy" id="297713"/>
    <lineage>
        <taxon>Eukaryota</taxon>
        <taxon>Fungi</taxon>
        <taxon>Dikarya</taxon>
        <taxon>Basidiomycota</taxon>
        <taxon>Agaricomycotina</taxon>
        <taxon>Agaricomycetes</taxon>
        <taxon>Agaricomycetidae</taxon>
        <taxon>Agaricales</taxon>
        <taxon>Marasmiineae</taxon>
        <taxon>Marasmiaceae</taxon>
        <taxon>Paramarasmius</taxon>
    </lineage>
</organism>
<proteinExistence type="inferred from homology"/>
<dbReference type="EMBL" id="JAYKXP010000034">
    <property type="protein sequence ID" value="KAK7041432.1"/>
    <property type="molecule type" value="Genomic_DNA"/>
</dbReference>
<evidence type="ECO:0000313" key="4">
    <source>
        <dbReference type="Proteomes" id="UP001383192"/>
    </source>
</evidence>
<evidence type="ECO:0000256" key="1">
    <source>
        <dbReference type="ARBA" id="ARBA00006484"/>
    </source>
</evidence>
<protein>
    <recommendedName>
        <fullName evidence="5">NAD(P)-binding protein</fullName>
    </recommendedName>
</protein>
<comment type="caution">
    <text evidence="3">The sequence shown here is derived from an EMBL/GenBank/DDBJ whole genome shotgun (WGS) entry which is preliminary data.</text>
</comment>
<name>A0AAW0CNZ9_9AGAR</name>
<accession>A0AAW0CNZ9</accession>
<dbReference type="GO" id="GO:0016491">
    <property type="term" value="F:oxidoreductase activity"/>
    <property type="evidence" value="ECO:0007669"/>
    <property type="project" value="UniProtKB-KW"/>
</dbReference>
<evidence type="ECO:0000313" key="3">
    <source>
        <dbReference type="EMBL" id="KAK7041432.1"/>
    </source>
</evidence>
<dbReference type="InterPro" id="IPR036291">
    <property type="entry name" value="NAD(P)-bd_dom_sf"/>
</dbReference>